<evidence type="ECO:0000313" key="2">
    <source>
        <dbReference type="EMBL" id="KRV51055.1"/>
    </source>
</evidence>
<reference evidence="2 3" key="1">
    <citation type="submission" date="2015-10" db="EMBL/GenBank/DDBJ databases">
        <title>Draft genome sequence of pyrrolomycin-producing Streptomyces vitaminophilus.</title>
        <authorList>
            <person name="Graham D.E."/>
            <person name="Mahan K.M."/>
            <person name="Klingeman D.M."/>
            <person name="Hettich R.L."/>
            <person name="Parry R.J."/>
        </authorList>
    </citation>
    <scope>NUCLEOTIDE SEQUENCE [LARGE SCALE GENOMIC DNA]</scope>
    <source>
        <strain evidence="2 3">ATCC 31673</strain>
    </source>
</reference>
<dbReference type="STRING" id="76728.AQ490_02280"/>
<evidence type="ECO:0000313" key="3">
    <source>
        <dbReference type="Proteomes" id="UP000050867"/>
    </source>
</evidence>
<feature type="compositionally biased region" description="Polar residues" evidence="1">
    <location>
        <begin position="136"/>
        <end position="147"/>
    </location>
</feature>
<dbReference type="Proteomes" id="UP000050867">
    <property type="component" value="Unassembled WGS sequence"/>
</dbReference>
<proteinExistence type="predicted"/>
<evidence type="ECO:0000256" key="1">
    <source>
        <dbReference type="SAM" id="MobiDB-lite"/>
    </source>
</evidence>
<comment type="caution">
    <text evidence="2">The sequence shown here is derived from an EMBL/GenBank/DDBJ whole genome shotgun (WGS) entry which is preliminary data.</text>
</comment>
<sequence length="147" mass="16611">MTPEKDWDRLLNPFRYDEDGNLTRAAREQDTRMRLNSIDGKRPTGPKLHLSPAELRAVGRAAEKVKSDFEEADDAAEKATRRIASGLGGWRSADAFAEFQERWKVQVAHVSRMLKHNIASPLKNTALDHEAHDTEQSSQFGQRTQGN</sequence>
<feature type="region of interest" description="Disordered" evidence="1">
    <location>
        <begin position="124"/>
        <end position="147"/>
    </location>
</feature>
<dbReference type="AlphaFoldDB" id="A0A0T6LZ95"/>
<keyword evidence="3" id="KW-1185">Reference proteome</keyword>
<name>A0A0T6LZ95_WENVI</name>
<gene>
    <name evidence="2" type="ORF">AQ490_02280</name>
</gene>
<feature type="compositionally biased region" description="Basic and acidic residues" evidence="1">
    <location>
        <begin position="126"/>
        <end position="135"/>
    </location>
</feature>
<accession>A0A0T6LZ95</accession>
<dbReference type="Gene3D" id="1.10.287.1060">
    <property type="entry name" value="ESAT-6-like"/>
    <property type="match status" value="1"/>
</dbReference>
<protein>
    <submittedName>
        <fullName evidence="2">Uncharacterized protein</fullName>
    </submittedName>
</protein>
<dbReference type="RefSeq" id="WP_018384972.1">
    <property type="nucleotide sequence ID" value="NZ_LLZU01000002.1"/>
</dbReference>
<organism evidence="2 3">
    <name type="scientific">Wenjunlia vitaminophila</name>
    <name type="common">Streptomyces vitaminophilus</name>
    <dbReference type="NCBI Taxonomy" id="76728"/>
    <lineage>
        <taxon>Bacteria</taxon>
        <taxon>Bacillati</taxon>
        <taxon>Actinomycetota</taxon>
        <taxon>Actinomycetes</taxon>
        <taxon>Kitasatosporales</taxon>
        <taxon>Streptomycetaceae</taxon>
        <taxon>Wenjunlia</taxon>
    </lineage>
</organism>
<dbReference type="OrthoDB" id="4309835at2"/>
<dbReference type="EMBL" id="LLZU01000002">
    <property type="protein sequence ID" value="KRV51055.1"/>
    <property type="molecule type" value="Genomic_DNA"/>
</dbReference>